<evidence type="ECO:0000313" key="5">
    <source>
        <dbReference type="Proteomes" id="UP000522163"/>
    </source>
</evidence>
<dbReference type="Pfam" id="PF02575">
    <property type="entry name" value="YbaB_DNA_bd"/>
    <property type="match status" value="1"/>
</dbReference>
<dbReference type="PIRSF" id="PIRSF004555">
    <property type="entry name" value="UCP004555"/>
    <property type="match status" value="1"/>
</dbReference>
<dbReference type="InterPro" id="IPR036894">
    <property type="entry name" value="YbaB-like_sf"/>
</dbReference>
<dbReference type="RefSeq" id="WP_183684874.1">
    <property type="nucleotide sequence ID" value="NZ_CAUVEM010000097.1"/>
</dbReference>
<dbReference type="GeneID" id="85015924"/>
<dbReference type="GO" id="GO:0005829">
    <property type="term" value="C:cytosol"/>
    <property type="evidence" value="ECO:0007669"/>
    <property type="project" value="TreeGrafter"/>
</dbReference>
<evidence type="ECO:0000256" key="1">
    <source>
        <dbReference type="ARBA" id="ARBA00023125"/>
    </source>
</evidence>
<dbReference type="PANTHER" id="PTHR33449">
    <property type="entry name" value="NUCLEOID-ASSOCIATED PROTEIN YBAB"/>
    <property type="match status" value="1"/>
</dbReference>
<evidence type="ECO:0000256" key="2">
    <source>
        <dbReference type="HAMAP-Rule" id="MF_00274"/>
    </source>
</evidence>
<dbReference type="Gene3D" id="3.30.1310.10">
    <property type="entry name" value="Nucleoid-associated protein YbaB-like domain"/>
    <property type="match status" value="1"/>
</dbReference>
<evidence type="ECO:0000256" key="3">
    <source>
        <dbReference type="SAM" id="Coils"/>
    </source>
</evidence>
<name>A0A7W9SJ81_9FIRM</name>
<proteinExistence type="inferred from homology"/>
<dbReference type="SUPFAM" id="SSF82607">
    <property type="entry name" value="YbaB-like"/>
    <property type="match status" value="1"/>
</dbReference>
<feature type="coiled-coil region" evidence="3">
    <location>
        <begin position="16"/>
        <end position="43"/>
    </location>
</feature>
<sequence>MAKHGGFGGGMPGMNMNNLMKQYQKMQKKLEETQEELAKKEYLAQAGGGAVKVVLNGERKVLSVSLNKDAVDPEDVETLEEMIVLAMNQALSDIDKESNQEMGKLTGGMGLGF</sequence>
<accession>A0A7W9SJ81</accession>
<keyword evidence="3" id="KW-0175">Coiled coil</keyword>
<dbReference type="PANTHER" id="PTHR33449:SF1">
    <property type="entry name" value="NUCLEOID-ASSOCIATED PROTEIN YBAB"/>
    <property type="match status" value="1"/>
</dbReference>
<evidence type="ECO:0000313" key="4">
    <source>
        <dbReference type="EMBL" id="MBB6042406.1"/>
    </source>
</evidence>
<dbReference type="Proteomes" id="UP000522163">
    <property type="component" value="Unassembled WGS sequence"/>
</dbReference>
<comment type="subunit">
    <text evidence="2">Homodimer.</text>
</comment>
<comment type="function">
    <text evidence="2">Binds to DNA and alters its conformation. May be involved in regulation of gene expression, nucleoid organization and DNA protection.</text>
</comment>
<dbReference type="InterPro" id="IPR004401">
    <property type="entry name" value="YbaB/EbfC"/>
</dbReference>
<dbReference type="GO" id="GO:0043590">
    <property type="term" value="C:bacterial nucleoid"/>
    <property type="evidence" value="ECO:0007669"/>
    <property type="project" value="UniProtKB-UniRule"/>
</dbReference>
<comment type="subcellular location">
    <subcellularLocation>
        <location evidence="2">Cytoplasm</location>
        <location evidence="2">Nucleoid</location>
    </subcellularLocation>
</comment>
<dbReference type="AlphaFoldDB" id="A0A7W9SJ81"/>
<dbReference type="HAMAP" id="MF_00274">
    <property type="entry name" value="DNA_YbaB_EbfC"/>
    <property type="match status" value="1"/>
</dbReference>
<comment type="similarity">
    <text evidence="2">Belongs to the YbaB/EbfC family.</text>
</comment>
<dbReference type="EMBL" id="JACHHH010000018">
    <property type="protein sequence ID" value="MBB6042406.1"/>
    <property type="molecule type" value="Genomic_DNA"/>
</dbReference>
<reference evidence="4 5" key="1">
    <citation type="submission" date="2020-08" db="EMBL/GenBank/DDBJ databases">
        <title>Genomic Encyclopedia of Type Strains, Phase IV (KMG-IV): sequencing the most valuable type-strain genomes for metagenomic binning, comparative biology and taxonomic classification.</title>
        <authorList>
            <person name="Goeker M."/>
        </authorList>
    </citation>
    <scope>NUCLEOTIDE SEQUENCE [LARGE SCALE GENOMIC DNA]</scope>
    <source>
        <strain evidence="4 5">DSM 17245</strain>
    </source>
</reference>
<organism evidence="4 5">
    <name type="scientific">Oribacterium sinus</name>
    <dbReference type="NCBI Taxonomy" id="237576"/>
    <lineage>
        <taxon>Bacteria</taxon>
        <taxon>Bacillati</taxon>
        <taxon>Bacillota</taxon>
        <taxon>Clostridia</taxon>
        <taxon>Lachnospirales</taxon>
        <taxon>Lachnospiraceae</taxon>
        <taxon>Oribacterium</taxon>
    </lineage>
</organism>
<comment type="caution">
    <text evidence="4">The sequence shown here is derived from an EMBL/GenBank/DDBJ whole genome shotgun (WGS) entry which is preliminary data.</text>
</comment>
<gene>
    <name evidence="4" type="ORF">HNQ46_002409</name>
</gene>
<keyword evidence="2" id="KW-0963">Cytoplasm</keyword>
<protein>
    <recommendedName>
        <fullName evidence="2">Nucleoid-associated protein HNQ46_002409</fullName>
    </recommendedName>
</protein>
<dbReference type="NCBIfam" id="TIGR00103">
    <property type="entry name" value="DNA_YbaB_EbfC"/>
    <property type="match status" value="1"/>
</dbReference>
<keyword evidence="1 2" id="KW-0238">DNA-binding</keyword>
<dbReference type="GO" id="GO:0003677">
    <property type="term" value="F:DNA binding"/>
    <property type="evidence" value="ECO:0007669"/>
    <property type="project" value="UniProtKB-UniRule"/>
</dbReference>